<dbReference type="Proteomes" id="UP000198224">
    <property type="component" value="Chromosome I"/>
</dbReference>
<dbReference type="RefSeq" id="WP_088987388.1">
    <property type="nucleotide sequence ID" value="NZ_LT607409.1"/>
</dbReference>
<evidence type="ECO:0008006" key="5">
    <source>
        <dbReference type="Google" id="ProtNLM"/>
    </source>
</evidence>
<keyword evidence="2" id="KW-1133">Transmembrane helix</keyword>
<dbReference type="EMBL" id="LT607409">
    <property type="protein sequence ID" value="SCE86167.1"/>
    <property type="molecule type" value="Genomic_DNA"/>
</dbReference>
<accession>A0A1C4VQA6</accession>
<evidence type="ECO:0000313" key="3">
    <source>
        <dbReference type="EMBL" id="SCE86167.1"/>
    </source>
</evidence>
<sequence>MTDQPPSSTPPSGSGEPGPSDPTQSQPGPAGLPPGGEPGVPPAGPPPGWDPAPGAWGAGGPPPGADPAQGAWGAGGPPPGADPAQGAWGAGGPPPQGWVFPPTGGYPPGAGPYGGQQWHPGPPVGWYPPGYGFDPNDPLVTPPGAGIGGWFNRCGEALRRGWRQLVPIMLLTQVLPAAVLSVISLGLDPSASWAAEVETSSTAALPDNFVAELAGLLAVLVGGSLVIGLVQAVGWAAGSWVITRQAVGQAAGLDSALRYGLRRALGLWGWTLLISLLIGIGICFCVLPGIYLAFALSMAGPVYLFERHNPIGRSFRMFHDRLGLLLGRVALVALAVIVVSFVASAIEGAGTAAFGTDPFASAGTAVGAVVVIGVTAVLALPAHLAQMIGLLLTYTEQRAHEAPVNTAGLAAELG</sequence>
<feature type="transmembrane region" description="Helical" evidence="2">
    <location>
        <begin position="325"/>
        <end position="346"/>
    </location>
</feature>
<evidence type="ECO:0000256" key="2">
    <source>
        <dbReference type="SAM" id="Phobius"/>
    </source>
</evidence>
<keyword evidence="2" id="KW-0472">Membrane</keyword>
<protein>
    <recommendedName>
        <fullName evidence="5">Membrane domain of glycerophosphoryl diester phosphodiesterase</fullName>
    </recommendedName>
</protein>
<dbReference type="AlphaFoldDB" id="A0A1C4VQA6"/>
<organism evidence="3 4">
    <name type="scientific">Micromonospora chokoriensis</name>
    <dbReference type="NCBI Taxonomy" id="356851"/>
    <lineage>
        <taxon>Bacteria</taxon>
        <taxon>Bacillati</taxon>
        <taxon>Actinomycetota</taxon>
        <taxon>Actinomycetes</taxon>
        <taxon>Micromonosporales</taxon>
        <taxon>Micromonosporaceae</taxon>
        <taxon>Micromonospora</taxon>
    </lineage>
</organism>
<feature type="transmembrane region" description="Helical" evidence="2">
    <location>
        <begin position="165"/>
        <end position="187"/>
    </location>
</feature>
<feature type="region of interest" description="Disordered" evidence="1">
    <location>
        <begin position="1"/>
        <end position="121"/>
    </location>
</feature>
<evidence type="ECO:0000313" key="4">
    <source>
        <dbReference type="Proteomes" id="UP000198224"/>
    </source>
</evidence>
<keyword evidence="2" id="KW-0812">Transmembrane</keyword>
<feature type="compositionally biased region" description="Low complexity" evidence="1">
    <location>
        <begin position="10"/>
        <end position="22"/>
    </location>
</feature>
<keyword evidence="4" id="KW-1185">Reference proteome</keyword>
<gene>
    <name evidence="3" type="ORF">GA0070612_1686</name>
</gene>
<feature type="transmembrane region" description="Helical" evidence="2">
    <location>
        <begin position="216"/>
        <end position="243"/>
    </location>
</feature>
<reference evidence="4" key="1">
    <citation type="submission" date="2016-06" db="EMBL/GenBank/DDBJ databases">
        <authorList>
            <person name="Varghese N."/>
            <person name="Submissions Spin"/>
        </authorList>
    </citation>
    <scope>NUCLEOTIDE SEQUENCE [LARGE SCALE GENOMIC DNA]</scope>
    <source>
        <strain evidence="4">DSM 45160</strain>
    </source>
</reference>
<feature type="transmembrane region" description="Helical" evidence="2">
    <location>
        <begin position="358"/>
        <end position="380"/>
    </location>
</feature>
<name>A0A1C4VQA6_9ACTN</name>
<proteinExistence type="predicted"/>
<evidence type="ECO:0000256" key="1">
    <source>
        <dbReference type="SAM" id="MobiDB-lite"/>
    </source>
</evidence>
<feature type="compositionally biased region" description="Pro residues" evidence="1">
    <location>
        <begin position="30"/>
        <end position="50"/>
    </location>
</feature>